<evidence type="ECO:0000256" key="2">
    <source>
        <dbReference type="ARBA" id="ARBA00018256"/>
    </source>
</evidence>
<evidence type="ECO:0000256" key="4">
    <source>
        <dbReference type="SAM" id="MobiDB-lite"/>
    </source>
</evidence>
<feature type="region of interest" description="Disordered" evidence="4">
    <location>
        <begin position="67"/>
        <end position="101"/>
    </location>
</feature>
<name>A0A212FNI9_DANPL</name>
<evidence type="ECO:0000313" key="6">
    <source>
        <dbReference type="EMBL" id="OWR55311.1"/>
    </source>
</evidence>
<dbReference type="InterPro" id="IPR033575">
    <property type="entry name" value="DDA1-like"/>
</dbReference>
<dbReference type="KEGG" id="dpl:KGM_214336"/>
<accession>A0A212FNI9</accession>
<evidence type="ECO:0000313" key="7">
    <source>
        <dbReference type="Proteomes" id="UP000007151"/>
    </source>
</evidence>
<dbReference type="PANTHER" id="PTHR31879">
    <property type="entry name" value="DET1- AND DDB1-ASSOCIATED PROTEIN 1"/>
    <property type="match status" value="1"/>
</dbReference>
<dbReference type="AlphaFoldDB" id="A0A212FNI9"/>
<proteinExistence type="inferred from homology"/>
<dbReference type="Proteomes" id="UP000007151">
    <property type="component" value="Unassembled WGS sequence"/>
</dbReference>
<protein>
    <recommendedName>
        <fullName evidence="2">DET1- and DDB1-associated protein 1</fullName>
    </recommendedName>
</protein>
<comment type="similarity">
    <text evidence="1">Belongs to the DDA1 family.</text>
</comment>
<evidence type="ECO:0000256" key="1">
    <source>
        <dbReference type="ARBA" id="ARBA00008042"/>
    </source>
</evidence>
<dbReference type="PANTHER" id="PTHR31879:SF2">
    <property type="entry name" value="DET1- AND DDB1-ASSOCIATED PROTEIN 1"/>
    <property type="match status" value="1"/>
</dbReference>
<dbReference type="OrthoDB" id="8598182at2759"/>
<dbReference type="FunCoup" id="A0A212FNI9">
    <property type="interactions" value="116"/>
</dbReference>
<dbReference type="EMBL" id="AGBW02005277">
    <property type="protein sequence ID" value="OWR55311.1"/>
    <property type="molecule type" value="Genomic_DNA"/>
</dbReference>
<dbReference type="GO" id="GO:0032436">
    <property type="term" value="P:positive regulation of proteasomal ubiquitin-dependent protein catabolic process"/>
    <property type="evidence" value="ECO:0007669"/>
    <property type="project" value="TreeGrafter"/>
</dbReference>
<sequence length="101" mass="11952">MSVMEFLKDLPSYDEHNFTLFNTDHGIRNCSKRPSIYLPTKDIPSEQIIVTEKTNILLRYLHQQWEKKNNTSPKKRDQSHIEQNGDESRPRKRPCLNSPLN</sequence>
<organism evidence="6 7">
    <name type="scientific">Danaus plexippus plexippus</name>
    <dbReference type="NCBI Taxonomy" id="278856"/>
    <lineage>
        <taxon>Eukaryota</taxon>
        <taxon>Metazoa</taxon>
        <taxon>Ecdysozoa</taxon>
        <taxon>Arthropoda</taxon>
        <taxon>Hexapoda</taxon>
        <taxon>Insecta</taxon>
        <taxon>Pterygota</taxon>
        <taxon>Neoptera</taxon>
        <taxon>Endopterygota</taxon>
        <taxon>Lepidoptera</taxon>
        <taxon>Glossata</taxon>
        <taxon>Ditrysia</taxon>
        <taxon>Papilionoidea</taxon>
        <taxon>Nymphalidae</taxon>
        <taxon>Danainae</taxon>
        <taxon>Danaini</taxon>
        <taxon>Danaina</taxon>
        <taxon>Danaus</taxon>
        <taxon>Danaus</taxon>
    </lineage>
</organism>
<dbReference type="GO" id="GO:0080008">
    <property type="term" value="C:Cul4-RING E3 ubiquitin ligase complex"/>
    <property type="evidence" value="ECO:0007669"/>
    <property type="project" value="TreeGrafter"/>
</dbReference>
<dbReference type="Pfam" id="PF10172">
    <property type="entry name" value="DDA1"/>
    <property type="match status" value="1"/>
</dbReference>
<comment type="caution">
    <text evidence="6">The sequence shown here is derived from an EMBL/GenBank/DDBJ whole genome shotgun (WGS) entry which is preliminary data.</text>
</comment>
<evidence type="ECO:0000256" key="3">
    <source>
        <dbReference type="ARBA" id="ARBA00045586"/>
    </source>
</evidence>
<keyword evidence="7" id="KW-1185">Reference proteome</keyword>
<comment type="function">
    <text evidence="3">Functions as a component of numerous distinct DCX (DDB1-CUL4-X-box) E3 ubiquitin-protein ligase complexes which mediate the ubiquitination and subsequent proteasomal degradation of target proteins. In the DCX complexes, acts as a scaffolding subunit required to stabilize the complex.</text>
</comment>
<dbReference type="InterPro" id="IPR018276">
    <property type="entry name" value="DDA1_dom"/>
</dbReference>
<gene>
    <name evidence="6" type="ORF">KGM_214336</name>
</gene>
<dbReference type="STRING" id="278856.A0A212FNI9"/>
<dbReference type="eggNOG" id="KOG4816">
    <property type="taxonomic scope" value="Eukaryota"/>
</dbReference>
<feature type="domain" description="DET1- and DDB1-associated protein 1" evidence="5">
    <location>
        <begin position="5"/>
        <end position="67"/>
    </location>
</feature>
<evidence type="ECO:0000259" key="5">
    <source>
        <dbReference type="Pfam" id="PF10172"/>
    </source>
</evidence>
<feature type="compositionally biased region" description="Basic and acidic residues" evidence="4">
    <location>
        <begin position="67"/>
        <end position="80"/>
    </location>
</feature>
<reference evidence="6 7" key="1">
    <citation type="journal article" date="2011" name="Cell">
        <title>The monarch butterfly genome yields insights into long-distance migration.</title>
        <authorList>
            <person name="Zhan S."/>
            <person name="Merlin C."/>
            <person name="Boore J.L."/>
            <person name="Reppert S.M."/>
        </authorList>
    </citation>
    <scope>NUCLEOTIDE SEQUENCE [LARGE SCALE GENOMIC DNA]</scope>
    <source>
        <strain evidence="6">F-2</strain>
    </source>
</reference>